<dbReference type="AlphaFoldDB" id="A0A150PVD5"/>
<gene>
    <name evidence="1" type="ORF">BE08_42270</name>
</gene>
<comment type="caution">
    <text evidence="1">The sequence shown here is derived from an EMBL/GenBank/DDBJ whole genome shotgun (WGS) entry which is preliminary data.</text>
</comment>
<name>A0A150PVD5_SORCE</name>
<evidence type="ECO:0000313" key="2">
    <source>
        <dbReference type="Proteomes" id="UP000075420"/>
    </source>
</evidence>
<dbReference type="Proteomes" id="UP000075420">
    <property type="component" value="Unassembled WGS sequence"/>
</dbReference>
<sequence>MTEAPELPDLSPDDCHPRAAAALTDAFFWSLTDETAPFGNETAHETLTAFRDFRDEHPRGSPLELLDELLARWEVESAHWNAVDAAEVQALGEEDEYGLLTRDEAILALAFSQIVTEGRLDPEVRRRALLALARQALPAVLSAFEGRALERALRIDRMRAVLSARWD</sequence>
<accession>A0A150PVD5</accession>
<evidence type="ECO:0000313" key="1">
    <source>
        <dbReference type="EMBL" id="KYF59398.1"/>
    </source>
</evidence>
<dbReference type="EMBL" id="JELY01000437">
    <property type="protein sequence ID" value="KYF59398.1"/>
    <property type="molecule type" value="Genomic_DNA"/>
</dbReference>
<protein>
    <submittedName>
        <fullName evidence="1">Uncharacterized protein</fullName>
    </submittedName>
</protein>
<organism evidence="1 2">
    <name type="scientific">Sorangium cellulosum</name>
    <name type="common">Polyangium cellulosum</name>
    <dbReference type="NCBI Taxonomy" id="56"/>
    <lineage>
        <taxon>Bacteria</taxon>
        <taxon>Pseudomonadati</taxon>
        <taxon>Myxococcota</taxon>
        <taxon>Polyangia</taxon>
        <taxon>Polyangiales</taxon>
        <taxon>Polyangiaceae</taxon>
        <taxon>Sorangium</taxon>
    </lineage>
</organism>
<proteinExistence type="predicted"/>
<reference evidence="1 2" key="1">
    <citation type="submission" date="2014-02" db="EMBL/GenBank/DDBJ databases">
        <title>The small core and large imbalanced accessory genome model reveals a collaborative survival strategy of Sorangium cellulosum strains in nature.</title>
        <authorList>
            <person name="Han K."/>
            <person name="Peng R."/>
            <person name="Blom J."/>
            <person name="Li Y.-Z."/>
        </authorList>
    </citation>
    <scope>NUCLEOTIDE SEQUENCE [LARGE SCALE GENOMIC DNA]</scope>
    <source>
        <strain evidence="1 2">So0157-25</strain>
    </source>
</reference>